<sequence>MTMKSSEVNILTASVEFNKRDGIIIGAANISQNVTCENHKNLVAQTQQHKAKESVVKVFPPVELKVDGFNVSWRRGTPLKSSLKGQDFELQFRSDEQSWTDVESTHVTELRVELQEDSLVLDQRYVLRVRAKLSGQTTAIWSDWSTEYKWTSKVGKPHPPPVAGDSLELNWSSLVIWITLTGMALALMLILSLLFKYNRRKWLQKMRSSYIPDPSKYFTDLNSHHTGNFKSWLGSAFALDHFIAVDSELVSPVEVVKLQDALDSRLVDRHGDASRDGWENTSKTSNFSNSTYFLSQSSKGPVDALEPCSAHCSYGPAGGIGGPGEGLQNSADVARGAGESNETSELEKRLEQLRQDTQSPDSGFAAGAEDSMEETELPSPRPLLNLPAPHPDKHLPLSWEQTPLVPGPIRLIPHIDLDLKLFSSCGMIEPSSGDYMPVENVQN</sequence>
<evidence type="ECO:0000256" key="5">
    <source>
        <dbReference type="ARBA" id="ARBA00023136"/>
    </source>
</evidence>
<keyword evidence="6" id="KW-1015">Disulfide bond</keyword>
<keyword evidence="11" id="KW-1185">Reference proteome</keyword>
<dbReference type="InterPro" id="IPR003531">
    <property type="entry name" value="Hempt_rcpt_S_F1_CS"/>
</dbReference>
<keyword evidence="5 9" id="KW-0472">Membrane</keyword>
<dbReference type="AlphaFoldDB" id="A0A9W7WSP8"/>
<organism evidence="10 11">
    <name type="scientific">Triplophysa rosa</name>
    <name type="common">Cave loach</name>
    <dbReference type="NCBI Taxonomy" id="992332"/>
    <lineage>
        <taxon>Eukaryota</taxon>
        <taxon>Metazoa</taxon>
        <taxon>Chordata</taxon>
        <taxon>Craniata</taxon>
        <taxon>Vertebrata</taxon>
        <taxon>Euteleostomi</taxon>
        <taxon>Actinopterygii</taxon>
        <taxon>Neopterygii</taxon>
        <taxon>Teleostei</taxon>
        <taxon>Ostariophysi</taxon>
        <taxon>Cypriniformes</taxon>
        <taxon>Nemacheilidae</taxon>
        <taxon>Triplophysa</taxon>
    </lineage>
</organism>
<name>A0A9W7WSP8_TRIRA</name>
<evidence type="ECO:0000256" key="8">
    <source>
        <dbReference type="SAM" id="MobiDB-lite"/>
    </source>
</evidence>
<evidence type="ECO:0000256" key="7">
    <source>
        <dbReference type="ARBA" id="ARBA00023170"/>
    </source>
</evidence>
<comment type="caution">
    <text evidence="10">The sequence shown here is derived from an EMBL/GenBank/DDBJ whole genome shotgun (WGS) entry which is preliminary data.</text>
</comment>
<dbReference type="PANTHER" id="PTHR23037">
    <property type="entry name" value="CYTOKINE RECEPTOR"/>
    <property type="match status" value="1"/>
</dbReference>
<dbReference type="Gene3D" id="2.60.40.10">
    <property type="entry name" value="Immunoglobulins"/>
    <property type="match status" value="1"/>
</dbReference>
<evidence type="ECO:0000256" key="9">
    <source>
        <dbReference type="SAM" id="Phobius"/>
    </source>
</evidence>
<dbReference type="Proteomes" id="UP001059041">
    <property type="component" value="Linkage Group LG7"/>
</dbReference>
<proteinExistence type="predicted"/>
<accession>A0A9W7WSP8</accession>
<evidence type="ECO:0000313" key="11">
    <source>
        <dbReference type="Proteomes" id="UP001059041"/>
    </source>
</evidence>
<dbReference type="GO" id="GO:0004896">
    <property type="term" value="F:cytokine receptor activity"/>
    <property type="evidence" value="ECO:0007669"/>
    <property type="project" value="InterPro"/>
</dbReference>
<evidence type="ECO:0000256" key="1">
    <source>
        <dbReference type="ARBA" id="ARBA00004167"/>
    </source>
</evidence>
<dbReference type="PROSITE" id="PS01355">
    <property type="entry name" value="HEMATOPO_REC_S_F1"/>
    <property type="match status" value="1"/>
</dbReference>
<evidence type="ECO:0000256" key="2">
    <source>
        <dbReference type="ARBA" id="ARBA00022692"/>
    </source>
</evidence>
<reference evidence="10" key="1">
    <citation type="submission" date="2021-02" db="EMBL/GenBank/DDBJ databases">
        <title>Comparative genomics reveals that relaxation of natural selection precedes convergent phenotypic evolution of cavefish.</title>
        <authorList>
            <person name="Peng Z."/>
        </authorList>
    </citation>
    <scope>NUCLEOTIDE SEQUENCE</scope>
    <source>
        <tissue evidence="10">Muscle</tissue>
    </source>
</reference>
<dbReference type="EMBL" id="JAFHDT010000007">
    <property type="protein sequence ID" value="KAI7807619.1"/>
    <property type="molecule type" value="Genomic_DNA"/>
</dbReference>
<keyword evidence="7 10" id="KW-0675">Receptor</keyword>
<evidence type="ECO:0000256" key="4">
    <source>
        <dbReference type="ARBA" id="ARBA00022989"/>
    </source>
</evidence>
<keyword evidence="2 9" id="KW-0812">Transmembrane</keyword>
<dbReference type="InterPro" id="IPR013783">
    <property type="entry name" value="Ig-like_fold"/>
</dbReference>
<protein>
    <submittedName>
        <fullName evidence="10">Interleukin-2 receptor subunit beta-like</fullName>
    </submittedName>
</protein>
<keyword evidence="3" id="KW-0732">Signal</keyword>
<dbReference type="InterPro" id="IPR036116">
    <property type="entry name" value="FN3_sf"/>
</dbReference>
<evidence type="ECO:0000256" key="3">
    <source>
        <dbReference type="ARBA" id="ARBA00022729"/>
    </source>
</evidence>
<dbReference type="PANTHER" id="PTHR23037:SF22">
    <property type="entry name" value="CYTOKINE RECEPTOR COMMON SUBUNIT BETA"/>
    <property type="match status" value="1"/>
</dbReference>
<feature type="region of interest" description="Disordered" evidence="8">
    <location>
        <begin position="323"/>
        <end position="386"/>
    </location>
</feature>
<feature type="transmembrane region" description="Helical" evidence="9">
    <location>
        <begin position="174"/>
        <end position="197"/>
    </location>
</feature>
<evidence type="ECO:0000256" key="6">
    <source>
        <dbReference type="ARBA" id="ARBA00023157"/>
    </source>
</evidence>
<dbReference type="GO" id="GO:0009897">
    <property type="term" value="C:external side of plasma membrane"/>
    <property type="evidence" value="ECO:0007669"/>
    <property type="project" value="TreeGrafter"/>
</dbReference>
<evidence type="ECO:0000313" key="10">
    <source>
        <dbReference type="EMBL" id="KAI7807619.1"/>
    </source>
</evidence>
<keyword evidence="4 9" id="KW-1133">Transmembrane helix</keyword>
<gene>
    <name evidence="10" type="ORF">IRJ41_007621</name>
</gene>
<comment type="subcellular location">
    <subcellularLocation>
        <location evidence="1">Membrane</location>
        <topology evidence="1">Single-pass membrane protein</topology>
    </subcellularLocation>
</comment>
<dbReference type="SUPFAM" id="SSF49265">
    <property type="entry name" value="Fibronectin type III"/>
    <property type="match status" value="1"/>
</dbReference>
<dbReference type="GO" id="GO:0016064">
    <property type="term" value="P:immunoglobulin mediated immune response"/>
    <property type="evidence" value="ECO:0007669"/>
    <property type="project" value="TreeGrafter"/>
</dbReference>
<feature type="compositionally biased region" description="Basic and acidic residues" evidence="8">
    <location>
        <begin position="345"/>
        <end position="354"/>
    </location>
</feature>